<dbReference type="PANTHER" id="PTHR48190:SF2">
    <property type="entry name" value="PROGRAMMED CELL DEATH PROTEIN 7"/>
    <property type="match status" value="1"/>
</dbReference>
<sequence length="594" mass="66875">MCVCVGAGTVHVFLQCYKIGVEILDCFVIDHKTDASVIIHCLKNLQVSKLKLQTVFFCIALLALIHETAGGSDGVILSDNPSVHSNQPSTMSQEPQRGVREPPLPLPSQPPAGQRVTHGQSPYIPGQERSLGYSQPSVHPMHIHSTASPGDNSGPHSFPPLDHSLPPPHLHGNPPPMFARPPPMLPRFSQPPPAMSRAPNIPYQAAFRNPVMMPRECSPLWLQRGRPPVPPCPPLQGDRAPVFGTHSGISKGTVLRDTVGQEEEDLKWLEEFEKRVKSYPPSPPPSAESTAGKKVVKLAEVQWLVAESYSLREQLCVLEKELTQVIDSAEEEEWNHLVQQAEGVKASLNQILDVFQDQEFVGRTKILLKQRRAKRNRVKRRKKERQLEQEELKRKREEEDVKIDAWRAKLQQEQDTKRREEAVKCEADSVLGEVRQKQSEGQRMLQLLEALADLRCTRATQAASQGRPTDAEADHCFATTTEMLSKIVKEQLKEYELEEQTLRVMMEESASHRSAALSAKRDANFARYKDAIRKLLFGPTAEEDAGLSLEALVWRRQDWDQYIVEEQHPLASAIPMSWVLPPEQPHSSWAAFKR</sequence>
<feature type="coiled-coil region" evidence="1">
    <location>
        <begin position="373"/>
        <end position="423"/>
    </location>
</feature>
<feature type="region of interest" description="Disordered" evidence="2">
    <location>
        <begin position="76"/>
        <end position="171"/>
    </location>
</feature>
<proteinExistence type="predicted"/>
<dbReference type="Pfam" id="PF16021">
    <property type="entry name" value="PDCD7"/>
    <property type="match status" value="1"/>
</dbReference>
<dbReference type="InterPro" id="IPR031974">
    <property type="entry name" value="PDCD7"/>
</dbReference>
<organism evidence="3">
    <name type="scientific">Scylla olivacea</name>
    <name type="common">Orange mud crab</name>
    <name type="synonym">Cancer olivacea</name>
    <dbReference type="NCBI Taxonomy" id="85551"/>
    <lineage>
        <taxon>Eukaryota</taxon>
        <taxon>Metazoa</taxon>
        <taxon>Ecdysozoa</taxon>
        <taxon>Arthropoda</taxon>
        <taxon>Crustacea</taxon>
        <taxon>Multicrustacea</taxon>
        <taxon>Malacostraca</taxon>
        <taxon>Eumalacostraca</taxon>
        <taxon>Eucarida</taxon>
        <taxon>Decapoda</taxon>
        <taxon>Pleocyemata</taxon>
        <taxon>Brachyura</taxon>
        <taxon>Eubrachyura</taxon>
        <taxon>Portunoidea</taxon>
        <taxon>Portunidae</taxon>
        <taxon>Portuninae</taxon>
        <taxon>Scylla</taxon>
    </lineage>
</organism>
<evidence type="ECO:0000256" key="2">
    <source>
        <dbReference type="SAM" id="MobiDB-lite"/>
    </source>
</evidence>
<dbReference type="GO" id="GO:0005689">
    <property type="term" value="C:U12-type spliceosomal complex"/>
    <property type="evidence" value="ECO:0007669"/>
    <property type="project" value="TreeGrafter"/>
</dbReference>
<feature type="compositionally biased region" description="Polar residues" evidence="2">
    <location>
        <begin position="79"/>
        <end position="95"/>
    </location>
</feature>
<dbReference type="PANTHER" id="PTHR48190">
    <property type="entry name" value="PROGRAMMED CELL DEATH PROTEIN 7"/>
    <property type="match status" value="1"/>
</dbReference>
<evidence type="ECO:0000256" key="1">
    <source>
        <dbReference type="SAM" id="Coils"/>
    </source>
</evidence>
<protein>
    <submittedName>
        <fullName evidence="3">Uncharacterized protein</fullName>
    </submittedName>
</protein>
<evidence type="ECO:0000313" key="3">
    <source>
        <dbReference type="EMBL" id="JAI65053.1"/>
    </source>
</evidence>
<reference evidence="3" key="1">
    <citation type="submission" date="2015-09" db="EMBL/GenBank/DDBJ databases">
        <title>Scylla olivacea transcriptome.</title>
        <authorList>
            <person name="Ikhwanuddin M."/>
        </authorList>
    </citation>
    <scope>NUCLEOTIDE SEQUENCE</scope>
</reference>
<dbReference type="InterPro" id="IPR052831">
    <property type="entry name" value="Apoptosis_promoter"/>
</dbReference>
<feature type="compositionally biased region" description="Low complexity" evidence="2">
    <location>
        <begin position="155"/>
        <end position="164"/>
    </location>
</feature>
<keyword evidence="1" id="KW-0175">Coiled coil</keyword>
<dbReference type="AlphaFoldDB" id="A0A0P4W9E4"/>
<dbReference type="EMBL" id="GDRN01062674">
    <property type="protein sequence ID" value="JAI65053.1"/>
    <property type="molecule type" value="Transcribed_RNA"/>
</dbReference>
<accession>A0A0P4W9E4</accession>
<name>A0A0P4W9E4_SCYOL</name>